<dbReference type="Gene3D" id="3.90.1150.200">
    <property type="match status" value="1"/>
</dbReference>
<evidence type="ECO:0000313" key="3">
    <source>
        <dbReference type="Proteomes" id="UP000524404"/>
    </source>
</evidence>
<feature type="domain" description="YdhG-like" evidence="1">
    <location>
        <begin position="25"/>
        <end position="132"/>
    </location>
</feature>
<proteinExistence type="predicted"/>
<gene>
    <name evidence="2" type="ORF">HNP25_001695</name>
</gene>
<comment type="caution">
    <text evidence="2">The sequence shown here is derived from an EMBL/GenBank/DDBJ whole genome shotgun (WGS) entry which is preliminary data.</text>
</comment>
<dbReference type="SUPFAM" id="SSF159888">
    <property type="entry name" value="YdhG-like"/>
    <property type="match status" value="1"/>
</dbReference>
<reference evidence="2 3" key="1">
    <citation type="submission" date="2020-08" db="EMBL/GenBank/DDBJ databases">
        <title>Functional genomics of gut bacteria from endangered species of beetles.</title>
        <authorList>
            <person name="Carlos-Shanley C."/>
        </authorList>
    </citation>
    <scope>NUCLEOTIDE SEQUENCE [LARGE SCALE GENOMIC DNA]</scope>
    <source>
        <strain evidence="2 3">S00070</strain>
    </source>
</reference>
<dbReference type="AlphaFoldDB" id="A0A841EPV1"/>
<evidence type="ECO:0000313" key="2">
    <source>
        <dbReference type="EMBL" id="MBB6003043.1"/>
    </source>
</evidence>
<keyword evidence="3" id="KW-1185">Reference proteome</keyword>
<dbReference type="Proteomes" id="UP000524404">
    <property type="component" value="Unassembled WGS sequence"/>
</dbReference>
<organism evidence="2 3">
    <name type="scientific">Arcicella rosea</name>
    <dbReference type="NCBI Taxonomy" id="502909"/>
    <lineage>
        <taxon>Bacteria</taxon>
        <taxon>Pseudomonadati</taxon>
        <taxon>Bacteroidota</taxon>
        <taxon>Cytophagia</taxon>
        <taxon>Cytophagales</taxon>
        <taxon>Flectobacillaceae</taxon>
        <taxon>Arcicella</taxon>
    </lineage>
</organism>
<accession>A0A841EPV1</accession>
<sequence length="138" mass="15895">MAKKPKLSDEEQVLAYFEVLNHPLKNVVQALRKVVLSTDEEIAEQIKWNSPSFYYAGEMKPFDPKEYKRDIVVFNLHKNDCVLLVFPTGATINDTSGFLEGKFTDARKIAKFMTLEEVNSKEVALKKVIKTWLNQIDK</sequence>
<protein>
    <submittedName>
        <fullName evidence="2">Uncharacterized protein YdhG (YjbR/CyaY superfamily)</fullName>
    </submittedName>
</protein>
<dbReference type="Pfam" id="PF08818">
    <property type="entry name" value="DUF1801"/>
    <property type="match status" value="1"/>
</dbReference>
<dbReference type="InterPro" id="IPR014922">
    <property type="entry name" value="YdhG-like"/>
</dbReference>
<dbReference type="RefSeq" id="WP_184133201.1">
    <property type="nucleotide sequence ID" value="NZ_JACHKT010000009.1"/>
</dbReference>
<evidence type="ECO:0000259" key="1">
    <source>
        <dbReference type="Pfam" id="PF08818"/>
    </source>
</evidence>
<name>A0A841EPV1_9BACT</name>
<dbReference type="EMBL" id="JACHKT010000009">
    <property type="protein sequence ID" value="MBB6003043.1"/>
    <property type="molecule type" value="Genomic_DNA"/>
</dbReference>